<organism evidence="2 3">
    <name type="scientific">Microbacterium terrae</name>
    <dbReference type="NCBI Taxonomy" id="69369"/>
    <lineage>
        <taxon>Bacteria</taxon>
        <taxon>Bacillati</taxon>
        <taxon>Actinomycetota</taxon>
        <taxon>Actinomycetes</taxon>
        <taxon>Micrococcales</taxon>
        <taxon>Microbacteriaceae</taxon>
        <taxon>Microbacterium</taxon>
    </lineage>
</organism>
<dbReference type="Proteomes" id="UP000033956">
    <property type="component" value="Unassembled WGS sequence"/>
</dbReference>
<comment type="caution">
    <text evidence="2">The sequence shown here is derived from an EMBL/GenBank/DDBJ whole genome shotgun (WGS) entry which is preliminary data.</text>
</comment>
<dbReference type="InterPro" id="IPR032830">
    <property type="entry name" value="XPB/Ssl2_N"/>
</dbReference>
<keyword evidence="3" id="KW-1185">Reference proteome</keyword>
<sequence>MVSDERALATWLAARDDVSLASVLAARGIPASTGWQDFFDAAEALLDPASIDRALLRLPRRALAALTHAPSAAALEQLAFLTAAGKPYAAVIAQVDALRAEHPSAFEPDPHDAPRTTDDRETAAAAERAFTTAGALADVLLAASHAPLGRTGVGPVSAVDRKRLIESRAVETADELEDLLVAATATGLMRAGEREWTITAAGERWLELSTTARWEAVATGIATLLPRTGDGSAAPPAAWAGAYPLDAEWPAQAARLERMSRAWGLLDPSGAEPAWAASLRAGGPVDGSPLAAHLPAEIDRVYLQADLSAISPGPLLPALEMRLRRIAARESRAQASSYRFTSESVTAALTEGETAASMVEFLGALSLTGIPQPLKYLIESTASRHGLVRVSTAATGRTLVESPDAALLDAIAVDQALRSLGLIAEDGALHTRVAREAVYWSLADARYPVVAVDDTGAPESLHRRPSAGSAAPPAPADAYAPLIQRLRGGHDASGDEGWLERELDQAVRARAAILVVVRMPDGAERAFTLEAAGLGGGRLRGRDRAADIERTLPVSSIVSVRPA</sequence>
<reference evidence="2 3" key="1">
    <citation type="submission" date="2015-02" db="EMBL/GenBank/DDBJ databases">
        <title>Draft genome sequences of ten Microbacterium spp. with emphasis on heavy metal contaminated environments.</title>
        <authorList>
            <person name="Corretto E."/>
        </authorList>
    </citation>
    <scope>NUCLEOTIDE SEQUENCE [LARGE SCALE GENOMIC DNA]</scope>
    <source>
        <strain evidence="2 3">DSM 12510</strain>
    </source>
</reference>
<proteinExistence type="predicted"/>
<feature type="domain" description="Helicase XPB/Ssl2 N-terminal" evidence="1">
    <location>
        <begin position="302"/>
        <end position="423"/>
    </location>
</feature>
<dbReference type="PATRIC" id="fig|92835.4.peg.1218"/>
<gene>
    <name evidence="2" type="ORF">RS81_01199</name>
</gene>
<dbReference type="EMBL" id="JYIZ01000042">
    <property type="protein sequence ID" value="KJL42043.1"/>
    <property type="molecule type" value="Genomic_DNA"/>
</dbReference>
<accession>A0A0M2H6S3</accession>
<evidence type="ECO:0000313" key="2">
    <source>
        <dbReference type="EMBL" id="KJL42043.1"/>
    </source>
</evidence>
<dbReference type="Pfam" id="PF13625">
    <property type="entry name" value="Helicase_C_3"/>
    <property type="match status" value="1"/>
</dbReference>
<dbReference type="AlphaFoldDB" id="A0A0M2H6S3"/>
<protein>
    <recommendedName>
        <fullName evidence="1">Helicase XPB/Ssl2 N-terminal domain-containing protein</fullName>
    </recommendedName>
</protein>
<evidence type="ECO:0000259" key="1">
    <source>
        <dbReference type="Pfam" id="PF13625"/>
    </source>
</evidence>
<dbReference type="OrthoDB" id="3415124at2"/>
<name>A0A0M2H6S3_9MICO</name>
<dbReference type="STRING" id="92835.RS81_01199"/>
<evidence type="ECO:0000313" key="3">
    <source>
        <dbReference type="Proteomes" id="UP000033956"/>
    </source>
</evidence>
<dbReference type="RefSeq" id="WP_045275159.1">
    <property type="nucleotide sequence ID" value="NZ_BAAAUP010000004.1"/>
</dbReference>